<comment type="caution">
    <text evidence="2">The sequence shown here is derived from an EMBL/GenBank/DDBJ whole genome shotgun (WGS) entry which is preliminary data.</text>
</comment>
<reference evidence="2 3" key="1">
    <citation type="submission" date="2017-05" db="EMBL/GenBank/DDBJ databases">
        <authorList>
            <person name="Varghese N."/>
            <person name="Submissions S."/>
        </authorList>
    </citation>
    <scope>NUCLEOTIDE SEQUENCE [LARGE SCALE GENOMIC DNA]</scope>
    <source>
        <strain evidence="2 3">DSM 15522</strain>
    </source>
</reference>
<gene>
    <name evidence="2" type="ORF">SAMN06265339_1551</name>
</gene>
<dbReference type="InterPro" id="IPR011604">
    <property type="entry name" value="PDDEXK-like_dom_sf"/>
</dbReference>
<name>A0ABY1NUC2_9BACT</name>
<dbReference type="InterPro" id="IPR038726">
    <property type="entry name" value="PDDEXK_AddAB-type"/>
</dbReference>
<dbReference type="RefSeq" id="WP_283400993.1">
    <property type="nucleotide sequence ID" value="NZ_FXUB01000005.1"/>
</dbReference>
<feature type="domain" description="PD-(D/E)XK endonuclease-like" evidence="1">
    <location>
        <begin position="571"/>
        <end position="781"/>
    </location>
</feature>
<sequence>MIELPHRLENSFFAVRQFTTYFDIKLTEYQPIVTGKYSGTYKELINLILEENLTPIPRFLSNQEIFLITEKAIEEITGKIAEEFEYVESTVERIRDLNQHNVENETAWESLSKLPEETRWKFKKLLKIKEIVESSTNNIPNATDTFQLFKRDFRKDIKVNVILFPFIFPIEKQLLKNWNSTVTFFSIPELNISNNLFTSLRNSIKESEIKVEEIPANTLVHTLNLERKEISTPTKLTIKECKTRGESVKYIVDTIIHLLEKGLMPHEIVVTGSSLDEISQLLYYLLKEKNVPFRFQIRSIPLISSPFIKHLLNHIKSTPSPPKNLSEWLEYSVDLYYKTSFNEETTIKHLEKFAEEATTLKKLNLLPSHKLSPEEAFNRLKLFFRERYMPVEDNDPYGVHICSPEAAISLFPKAVIFENLSEGVYPRTYPFDPEFSYEERKLINKAINRENIAEEPFPTRERLIGYDILTFSYLLSLPLEELHITYLSGKGKSLFAELLEEKVSKERERAEITTSISVSCYKVFKGLKKPDNLPWEKGIESWKNREQDLSYNFYIKDKQLKKELTHKIPTTTISTYLECPPKALLSLAFPQETEQTIEQLEGTIYHEGIRKLFSKQHTKEEVKALVESFLNEENPHHLLLSSHITENLHRFLSFFKNHPMTQQGKILQEYPVELTISNVKITGRIDMLIENNGKFTVIDFKSRNVNKSSYNPPNPQSIQTICYALAINAPLENTEFHFISVSRSGKKVKEENWRKTFNGNDRKVKEAILKLKIAITAMKNGIFTPYTFKINWREKRIELNENPCLENYYISESTKRTLEKAFTKILKHYLTEEP</sequence>
<keyword evidence="3" id="KW-1185">Reference proteome</keyword>
<dbReference type="InterPro" id="IPR027417">
    <property type="entry name" value="P-loop_NTPase"/>
</dbReference>
<protein>
    <submittedName>
        <fullName evidence="2">PD-(D/E)XK nuclease superfamily protein</fullName>
    </submittedName>
</protein>
<dbReference type="Pfam" id="PF12705">
    <property type="entry name" value="PDDEXK_1"/>
    <property type="match status" value="1"/>
</dbReference>
<dbReference type="Proteomes" id="UP001157911">
    <property type="component" value="Unassembled WGS sequence"/>
</dbReference>
<proteinExistence type="predicted"/>
<evidence type="ECO:0000313" key="3">
    <source>
        <dbReference type="Proteomes" id="UP001157911"/>
    </source>
</evidence>
<accession>A0ABY1NUC2</accession>
<dbReference type="EMBL" id="FXUB01000005">
    <property type="protein sequence ID" value="SMP17675.1"/>
    <property type="molecule type" value="Genomic_DNA"/>
</dbReference>
<dbReference type="SUPFAM" id="SSF52980">
    <property type="entry name" value="Restriction endonuclease-like"/>
    <property type="match status" value="1"/>
</dbReference>
<dbReference type="Gene3D" id="3.90.320.10">
    <property type="match status" value="1"/>
</dbReference>
<dbReference type="InterPro" id="IPR011335">
    <property type="entry name" value="Restrct_endonuc-II-like"/>
</dbReference>
<dbReference type="SUPFAM" id="SSF52540">
    <property type="entry name" value="P-loop containing nucleoside triphosphate hydrolases"/>
    <property type="match status" value="1"/>
</dbReference>
<evidence type="ECO:0000259" key="1">
    <source>
        <dbReference type="Pfam" id="PF12705"/>
    </source>
</evidence>
<organism evidence="2 3">
    <name type="scientific">Desulfurobacterium pacificum</name>
    <dbReference type="NCBI Taxonomy" id="240166"/>
    <lineage>
        <taxon>Bacteria</taxon>
        <taxon>Pseudomonadati</taxon>
        <taxon>Aquificota</taxon>
        <taxon>Aquificia</taxon>
        <taxon>Desulfurobacteriales</taxon>
        <taxon>Desulfurobacteriaceae</taxon>
        <taxon>Desulfurobacterium</taxon>
    </lineage>
</organism>
<evidence type="ECO:0000313" key="2">
    <source>
        <dbReference type="EMBL" id="SMP17675.1"/>
    </source>
</evidence>